<feature type="transmembrane region" description="Helical" evidence="1">
    <location>
        <begin position="150"/>
        <end position="172"/>
    </location>
</feature>
<evidence type="ECO:0000259" key="2">
    <source>
        <dbReference type="Pfam" id="PF04572"/>
    </source>
</evidence>
<evidence type="ECO:0000313" key="4">
    <source>
        <dbReference type="Proteomes" id="UP001381693"/>
    </source>
</evidence>
<sequence length="177" mass="20413">MPCTLHSCVSSFQQTLHQNLRRNFDAWLYTSIGPELLTKTLHHYCPGSLAHSQTDDEVETCRDISVFSRNYFNYFYHTWETMVSMFETGTGSGEKFFNSSKYYILHLMNSYTHKLKTYLYGDSVITEAAKRNCPKVYKVALKINGVPFRFIKHAVLGVIVSYTLLQAGFLILGKNHM</sequence>
<gene>
    <name evidence="3" type="ORF">SK128_022731</name>
</gene>
<dbReference type="AlphaFoldDB" id="A0AAN9A2S9"/>
<protein>
    <recommendedName>
        <fullName evidence="2">Alpha 1,4-glycosyltransferase domain-containing protein</fullName>
    </recommendedName>
</protein>
<keyword evidence="1" id="KW-0472">Membrane</keyword>
<accession>A0AAN9A2S9</accession>
<comment type="caution">
    <text evidence="3">The sequence shown here is derived from an EMBL/GenBank/DDBJ whole genome shotgun (WGS) entry which is preliminary data.</text>
</comment>
<name>A0AAN9A2S9_HALRR</name>
<keyword evidence="4" id="KW-1185">Reference proteome</keyword>
<proteinExistence type="predicted"/>
<feature type="domain" description="Alpha 1,4-glycosyltransferase" evidence="2">
    <location>
        <begin position="12"/>
        <end position="139"/>
    </location>
</feature>
<reference evidence="3 4" key="1">
    <citation type="submission" date="2023-11" db="EMBL/GenBank/DDBJ databases">
        <title>Halocaridina rubra genome assembly.</title>
        <authorList>
            <person name="Smith C."/>
        </authorList>
    </citation>
    <scope>NUCLEOTIDE SEQUENCE [LARGE SCALE GENOMIC DNA]</scope>
    <source>
        <strain evidence="3">EP-1</strain>
        <tissue evidence="3">Whole</tissue>
    </source>
</reference>
<dbReference type="Proteomes" id="UP001381693">
    <property type="component" value="Unassembled WGS sequence"/>
</dbReference>
<dbReference type="InterPro" id="IPR007652">
    <property type="entry name" value="A1-4-GlycosylTfrase_dom"/>
</dbReference>
<keyword evidence="1" id="KW-1133">Transmembrane helix</keyword>
<dbReference type="EMBL" id="JAXCGZ010018232">
    <property type="protein sequence ID" value="KAK7067477.1"/>
    <property type="molecule type" value="Genomic_DNA"/>
</dbReference>
<evidence type="ECO:0000313" key="3">
    <source>
        <dbReference type="EMBL" id="KAK7067477.1"/>
    </source>
</evidence>
<evidence type="ECO:0000256" key="1">
    <source>
        <dbReference type="SAM" id="Phobius"/>
    </source>
</evidence>
<organism evidence="3 4">
    <name type="scientific">Halocaridina rubra</name>
    <name type="common">Hawaiian red shrimp</name>
    <dbReference type="NCBI Taxonomy" id="373956"/>
    <lineage>
        <taxon>Eukaryota</taxon>
        <taxon>Metazoa</taxon>
        <taxon>Ecdysozoa</taxon>
        <taxon>Arthropoda</taxon>
        <taxon>Crustacea</taxon>
        <taxon>Multicrustacea</taxon>
        <taxon>Malacostraca</taxon>
        <taxon>Eumalacostraca</taxon>
        <taxon>Eucarida</taxon>
        <taxon>Decapoda</taxon>
        <taxon>Pleocyemata</taxon>
        <taxon>Caridea</taxon>
        <taxon>Atyoidea</taxon>
        <taxon>Atyidae</taxon>
        <taxon>Halocaridina</taxon>
    </lineage>
</organism>
<dbReference type="Pfam" id="PF04572">
    <property type="entry name" value="Gb3_synth"/>
    <property type="match status" value="1"/>
</dbReference>
<keyword evidence="1" id="KW-0812">Transmembrane</keyword>